<dbReference type="EMBL" id="JBHRTB010000010">
    <property type="protein sequence ID" value="MFC3141742.1"/>
    <property type="molecule type" value="Genomic_DNA"/>
</dbReference>
<organism evidence="2 3">
    <name type="scientific">Psychromarinibacter halotolerans</name>
    <dbReference type="NCBI Taxonomy" id="1775175"/>
    <lineage>
        <taxon>Bacteria</taxon>
        <taxon>Pseudomonadati</taxon>
        <taxon>Pseudomonadota</taxon>
        <taxon>Alphaproteobacteria</taxon>
        <taxon>Rhodobacterales</taxon>
        <taxon>Paracoccaceae</taxon>
        <taxon>Psychromarinibacter</taxon>
    </lineage>
</organism>
<feature type="transmembrane region" description="Helical" evidence="1">
    <location>
        <begin position="15"/>
        <end position="33"/>
    </location>
</feature>
<keyword evidence="1" id="KW-0472">Membrane</keyword>
<dbReference type="RefSeq" id="WP_275632007.1">
    <property type="nucleotide sequence ID" value="NZ_JARGYD010000002.1"/>
</dbReference>
<sequence length="135" mass="14804">MIAEILNTGLLDTGAIVDVAIVVLLVAVGVYIVRLNRRIDRLRAALVEAGPMFETYENAIRAHRDSMAAFNAQMETKRAEPVVAPASEPVADPVIEFRRERVAETTPEPAADAVPEPAEEDLSAVFYRKFVKEAV</sequence>
<accession>A0ABV7GPR8</accession>
<keyword evidence="1" id="KW-1133">Transmembrane helix</keyword>
<keyword evidence="3" id="KW-1185">Reference proteome</keyword>
<evidence type="ECO:0000313" key="2">
    <source>
        <dbReference type="EMBL" id="MFC3141742.1"/>
    </source>
</evidence>
<reference evidence="3" key="1">
    <citation type="journal article" date="2019" name="Int. J. Syst. Evol. Microbiol.">
        <title>The Global Catalogue of Microorganisms (GCM) 10K type strain sequencing project: providing services to taxonomists for standard genome sequencing and annotation.</title>
        <authorList>
            <consortium name="The Broad Institute Genomics Platform"/>
            <consortium name="The Broad Institute Genome Sequencing Center for Infectious Disease"/>
            <person name="Wu L."/>
            <person name="Ma J."/>
        </authorList>
    </citation>
    <scope>NUCLEOTIDE SEQUENCE [LARGE SCALE GENOMIC DNA]</scope>
    <source>
        <strain evidence="3">KCTC 52366</strain>
    </source>
</reference>
<evidence type="ECO:0000256" key="1">
    <source>
        <dbReference type="SAM" id="Phobius"/>
    </source>
</evidence>
<keyword evidence="1" id="KW-0812">Transmembrane</keyword>
<gene>
    <name evidence="2" type="ORF">ACFOGP_03430</name>
</gene>
<evidence type="ECO:0000313" key="3">
    <source>
        <dbReference type="Proteomes" id="UP001595632"/>
    </source>
</evidence>
<protein>
    <submittedName>
        <fullName evidence="2">Uncharacterized protein</fullName>
    </submittedName>
</protein>
<dbReference type="Proteomes" id="UP001595632">
    <property type="component" value="Unassembled WGS sequence"/>
</dbReference>
<name>A0ABV7GPR8_9RHOB</name>
<comment type="caution">
    <text evidence="2">The sequence shown here is derived from an EMBL/GenBank/DDBJ whole genome shotgun (WGS) entry which is preliminary data.</text>
</comment>
<proteinExistence type="predicted"/>